<evidence type="ECO:0000256" key="1">
    <source>
        <dbReference type="ARBA" id="ARBA00010716"/>
    </source>
</evidence>
<dbReference type="InterPro" id="IPR032466">
    <property type="entry name" value="Metal_Hydrolase"/>
</dbReference>
<dbReference type="InterPro" id="IPR006680">
    <property type="entry name" value="Amidohydro-rel"/>
</dbReference>
<dbReference type="InterPro" id="IPR003764">
    <property type="entry name" value="GlcNAc_6-P_deAcase"/>
</dbReference>
<dbReference type="Proteomes" id="UP001055149">
    <property type="component" value="Unassembled WGS sequence"/>
</dbReference>
<dbReference type="Gene3D" id="3.20.20.140">
    <property type="entry name" value="Metal-dependent hydrolases"/>
    <property type="match status" value="1"/>
</dbReference>
<evidence type="ECO:0000259" key="6">
    <source>
        <dbReference type="Pfam" id="PF01979"/>
    </source>
</evidence>
<dbReference type="InterPro" id="IPR011059">
    <property type="entry name" value="Metal-dep_hydrolase_composite"/>
</dbReference>
<dbReference type="SUPFAM" id="SSF51338">
    <property type="entry name" value="Composite domain of metallo-dependent hydrolases"/>
    <property type="match status" value="1"/>
</dbReference>
<evidence type="ECO:0000313" key="8">
    <source>
        <dbReference type="Proteomes" id="UP001055149"/>
    </source>
</evidence>
<dbReference type="RefSeq" id="WP_244054523.1">
    <property type="nucleotide sequence ID" value="NZ_BQXH01000003.1"/>
</dbReference>
<comment type="similarity">
    <text evidence="1 5">Belongs to the metallo-dependent hydrolases superfamily. NagA family.</text>
</comment>
<feature type="domain" description="Amidohydrolase-related" evidence="6">
    <location>
        <begin position="53"/>
        <end position="362"/>
    </location>
</feature>
<keyword evidence="4 5" id="KW-0119">Carbohydrate metabolism</keyword>
<evidence type="ECO:0000256" key="3">
    <source>
        <dbReference type="ARBA" id="ARBA00022801"/>
    </source>
</evidence>
<keyword evidence="2" id="KW-0479">Metal-binding</keyword>
<comment type="caution">
    <text evidence="7">The sequence shown here is derived from an EMBL/GenBank/DDBJ whole genome shotgun (WGS) entry which is preliminary data.</text>
</comment>
<reference evidence="7" key="1">
    <citation type="journal article" date="2022" name="Int. J. Syst. Evol. Microbiol.">
        <title>A novel species of lactic acid bacteria, Ligilactobacillus pabuli sp. nov., isolated from alfalfa silage.</title>
        <authorList>
            <person name="Tohno M."/>
            <person name="Tanizawa Y."/>
            <person name="Sawada H."/>
            <person name="Sakamoto M."/>
            <person name="Ohkuma M."/>
            <person name="Kobayashi H."/>
        </authorList>
    </citation>
    <scope>NUCLEOTIDE SEQUENCE</scope>
    <source>
        <strain evidence="7">AF129</strain>
    </source>
</reference>
<evidence type="ECO:0000256" key="5">
    <source>
        <dbReference type="PIRNR" id="PIRNR038994"/>
    </source>
</evidence>
<dbReference type="Gene3D" id="2.30.40.10">
    <property type="entry name" value="Urease, subunit C, domain 1"/>
    <property type="match status" value="1"/>
</dbReference>
<sequence length="378" mass="41401">MSKVLKHAVIYTGEEKITDGYLRFTDRIENVGPMSEFAPQAGDSEIIDLAGKIVVPGFIDVHSHGGYSFDAMDGNADQLNEMVNDMVYEGVTSYFATTMTQSNENIDQAMVAVNEAMQKNPVILGAHLEGPFVALDFKGAQPPEYIKDPDAKLLAHWNELAGGNIKMITYAPEHPGTAEFEDYCLSHGIVPSAGHSNATRAQMKASKASHVTHLYNAQREFKHREPGVTGHALLEDNIYCEIIADGFHVVPDMIKLAYELKGPDKLELVTDSMRAKGMPEGISELGGQKVIVKDKQARLEAGNLAGSVLEYNDAFVNIMKFTGCGIEEAVKMSSVNQAKEFGLTAKGSLQVGKDADLNVFDENMKLDRTYSFGRLFKK</sequence>
<evidence type="ECO:0000256" key="2">
    <source>
        <dbReference type="ARBA" id="ARBA00022723"/>
    </source>
</evidence>
<dbReference type="PANTHER" id="PTHR11113:SF14">
    <property type="entry name" value="N-ACETYLGLUCOSAMINE-6-PHOSPHATE DEACETYLASE"/>
    <property type="match status" value="1"/>
</dbReference>
<evidence type="ECO:0000256" key="4">
    <source>
        <dbReference type="ARBA" id="ARBA00023277"/>
    </source>
</evidence>
<gene>
    <name evidence="7" type="primary">nagA_1</name>
    <name evidence="7" type="ORF">LPAF129_04310</name>
</gene>
<name>A0ABQ5JFX4_9LACO</name>
<dbReference type="SUPFAM" id="SSF51556">
    <property type="entry name" value="Metallo-dependent hydrolases"/>
    <property type="match status" value="1"/>
</dbReference>
<keyword evidence="3 5" id="KW-0378">Hydrolase</keyword>
<proteinExistence type="inferred from homology"/>
<dbReference type="PIRSF" id="PIRSF038994">
    <property type="entry name" value="NagA"/>
    <property type="match status" value="1"/>
</dbReference>
<dbReference type="CDD" id="cd00854">
    <property type="entry name" value="NagA"/>
    <property type="match status" value="1"/>
</dbReference>
<accession>A0ABQ5JFX4</accession>
<evidence type="ECO:0000313" key="7">
    <source>
        <dbReference type="EMBL" id="GKS80746.1"/>
    </source>
</evidence>
<dbReference type="Pfam" id="PF01979">
    <property type="entry name" value="Amidohydro_1"/>
    <property type="match status" value="1"/>
</dbReference>
<dbReference type="NCBIfam" id="TIGR00221">
    <property type="entry name" value="nagA"/>
    <property type="match status" value="1"/>
</dbReference>
<keyword evidence="8" id="KW-1185">Reference proteome</keyword>
<protein>
    <submittedName>
        <fullName evidence="7">N-acetylglucosamine-6-phosphate deacetylase</fullName>
    </submittedName>
</protein>
<organism evidence="7 8">
    <name type="scientific">Ligilactobacillus pabuli</name>
    <dbReference type="NCBI Taxonomy" id="2886039"/>
    <lineage>
        <taxon>Bacteria</taxon>
        <taxon>Bacillati</taxon>
        <taxon>Bacillota</taxon>
        <taxon>Bacilli</taxon>
        <taxon>Lactobacillales</taxon>
        <taxon>Lactobacillaceae</taxon>
        <taxon>Ligilactobacillus</taxon>
    </lineage>
</organism>
<dbReference type="PANTHER" id="PTHR11113">
    <property type="entry name" value="N-ACETYLGLUCOSAMINE-6-PHOSPHATE DEACETYLASE"/>
    <property type="match status" value="1"/>
</dbReference>
<dbReference type="EMBL" id="BQXH01000003">
    <property type="protein sequence ID" value="GKS80746.1"/>
    <property type="molecule type" value="Genomic_DNA"/>
</dbReference>